<evidence type="ECO:0000256" key="5">
    <source>
        <dbReference type="SAM" id="SignalP"/>
    </source>
</evidence>
<dbReference type="SMART" id="SM00062">
    <property type="entry name" value="PBPb"/>
    <property type="match status" value="1"/>
</dbReference>
<dbReference type="AlphaFoldDB" id="A0A1G9X8G7"/>
<keyword evidence="8" id="KW-1185">Reference proteome</keyword>
<protein>
    <submittedName>
        <fullName evidence="7">Polar amino acid transport system substrate-binding protein</fullName>
    </submittedName>
</protein>
<accession>A0A1G9X8G7</accession>
<reference evidence="7 8" key="1">
    <citation type="submission" date="2016-10" db="EMBL/GenBank/DDBJ databases">
        <authorList>
            <person name="de Groot N.N."/>
        </authorList>
    </citation>
    <scope>NUCLEOTIDE SEQUENCE [LARGE SCALE GENOMIC DNA]</scope>
    <source>
        <strain evidence="7 8">DSM 1736</strain>
    </source>
</reference>
<proteinExistence type="inferred from homology"/>
<dbReference type="Gene3D" id="3.40.190.10">
    <property type="entry name" value="Periplasmic binding protein-like II"/>
    <property type="match status" value="2"/>
</dbReference>
<dbReference type="PROSITE" id="PS01039">
    <property type="entry name" value="SBP_BACTERIAL_3"/>
    <property type="match status" value="1"/>
</dbReference>
<dbReference type="PANTHER" id="PTHR35936">
    <property type="entry name" value="MEMBRANE-BOUND LYTIC MUREIN TRANSGLYCOSYLASE F"/>
    <property type="match status" value="1"/>
</dbReference>
<evidence type="ECO:0000256" key="3">
    <source>
        <dbReference type="ARBA" id="ARBA00022729"/>
    </source>
</evidence>
<dbReference type="InterPro" id="IPR001638">
    <property type="entry name" value="Solute-binding_3/MltF_N"/>
</dbReference>
<sequence>MKRLFKILITAALLTGIAAGLTGCGSTATKQETPADGGKTTKSGYTVGKSIQAIKDKGYLTIGCDSSYAPFSFIDTTSDNKSPIGIDIELGKAIAEEIGVEARFEPMLFKALLSSLSTDMIDIGIDAITPTEERKKIVDFSDMYILCEDKMIVKKENMSNLATLESFYGKPVAANTGSIQEKFANDFIQDVQLFSSPNLPTSILELQAGHVAGIVVEKSVGQQYIAAYPNLAFSDAVLTGSYAKGYSVAYKKGGDDLGALINGVVAKVKADGKIEQWRDQYSETAAKMLISNKK</sequence>
<dbReference type="EMBL" id="FNHB01000009">
    <property type="protein sequence ID" value="SDM92947.1"/>
    <property type="molecule type" value="Genomic_DNA"/>
</dbReference>
<feature type="domain" description="Solute-binding protein family 3/N-terminal" evidence="6">
    <location>
        <begin position="59"/>
        <end position="285"/>
    </location>
</feature>
<name>A0A1G9X8G7_9FIRM</name>
<dbReference type="RefSeq" id="WP_092074387.1">
    <property type="nucleotide sequence ID" value="NZ_FNHB01000009.1"/>
</dbReference>
<dbReference type="STRING" id="146817.SAMN04488502_10917"/>
<dbReference type="SUPFAM" id="SSF53850">
    <property type="entry name" value="Periplasmic binding protein-like II"/>
    <property type="match status" value="1"/>
</dbReference>
<dbReference type="GO" id="GO:0030313">
    <property type="term" value="C:cell envelope"/>
    <property type="evidence" value="ECO:0007669"/>
    <property type="project" value="UniProtKB-SubCell"/>
</dbReference>
<feature type="chain" id="PRO_5039077856" evidence="5">
    <location>
        <begin position="21"/>
        <end position="294"/>
    </location>
</feature>
<evidence type="ECO:0000256" key="1">
    <source>
        <dbReference type="ARBA" id="ARBA00004196"/>
    </source>
</evidence>
<gene>
    <name evidence="7" type="ORF">SAMN04488502_10917</name>
</gene>
<evidence type="ECO:0000256" key="4">
    <source>
        <dbReference type="RuleBase" id="RU003744"/>
    </source>
</evidence>
<keyword evidence="3 5" id="KW-0732">Signal</keyword>
<evidence type="ECO:0000259" key="6">
    <source>
        <dbReference type="SMART" id="SM00062"/>
    </source>
</evidence>
<organism evidence="7 8">
    <name type="scientific">Dendrosporobacter quercicolus</name>
    <dbReference type="NCBI Taxonomy" id="146817"/>
    <lineage>
        <taxon>Bacteria</taxon>
        <taxon>Bacillati</taxon>
        <taxon>Bacillota</taxon>
        <taxon>Negativicutes</taxon>
        <taxon>Selenomonadales</taxon>
        <taxon>Sporomusaceae</taxon>
        <taxon>Dendrosporobacter</taxon>
    </lineage>
</organism>
<evidence type="ECO:0000313" key="8">
    <source>
        <dbReference type="Proteomes" id="UP000214880"/>
    </source>
</evidence>
<feature type="signal peptide" evidence="5">
    <location>
        <begin position="1"/>
        <end position="20"/>
    </location>
</feature>
<dbReference type="InterPro" id="IPR018313">
    <property type="entry name" value="SBP_3_CS"/>
</dbReference>
<comment type="subcellular location">
    <subcellularLocation>
        <location evidence="1">Cell envelope</location>
    </subcellularLocation>
</comment>
<dbReference type="PANTHER" id="PTHR35936:SF19">
    <property type="entry name" value="AMINO-ACID-BINDING PROTEIN YXEM-RELATED"/>
    <property type="match status" value="1"/>
</dbReference>
<dbReference type="OrthoDB" id="9774451at2"/>
<evidence type="ECO:0000256" key="2">
    <source>
        <dbReference type="ARBA" id="ARBA00010333"/>
    </source>
</evidence>
<dbReference type="Proteomes" id="UP000214880">
    <property type="component" value="Unassembled WGS sequence"/>
</dbReference>
<dbReference type="Pfam" id="PF00497">
    <property type="entry name" value="SBP_bac_3"/>
    <property type="match status" value="1"/>
</dbReference>
<dbReference type="PROSITE" id="PS51257">
    <property type="entry name" value="PROKAR_LIPOPROTEIN"/>
    <property type="match status" value="1"/>
</dbReference>
<comment type="similarity">
    <text evidence="2 4">Belongs to the bacterial solute-binding protein 3 family.</text>
</comment>
<evidence type="ECO:0000313" key="7">
    <source>
        <dbReference type="EMBL" id="SDM92947.1"/>
    </source>
</evidence>